<organism evidence="5 6">
    <name type="scientific">Faecalibacter macacae</name>
    <dbReference type="NCBI Taxonomy" id="1859289"/>
    <lineage>
        <taxon>Bacteria</taxon>
        <taxon>Pseudomonadati</taxon>
        <taxon>Bacteroidota</taxon>
        <taxon>Flavobacteriia</taxon>
        <taxon>Flavobacteriales</taxon>
        <taxon>Weeksellaceae</taxon>
        <taxon>Faecalibacter</taxon>
    </lineage>
</organism>
<dbReference type="Gene3D" id="2.60.40.1120">
    <property type="entry name" value="Carboxypeptidase-like, regulatory domain"/>
    <property type="match status" value="1"/>
</dbReference>
<keyword evidence="2" id="KW-0472">Membrane</keyword>
<dbReference type="Proteomes" id="UP000275348">
    <property type="component" value="Unassembled WGS sequence"/>
</dbReference>
<keyword evidence="5" id="KW-0675">Receptor</keyword>
<dbReference type="OrthoDB" id="1453181at2"/>
<reference evidence="5 6" key="1">
    <citation type="submission" date="2018-10" db="EMBL/GenBank/DDBJ databases">
        <authorList>
            <person name="Chen X."/>
        </authorList>
    </citation>
    <scope>NUCLEOTIDE SEQUENCE [LARGE SCALE GENOMIC DNA]</scope>
    <source>
        <strain evidence="5 6">YIM 102668</strain>
    </source>
</reference>
<dbReference type="RefSeq" id="WP_121935119.1">
    <property type="nucleotide sequence ID" value="NZ_RDOJ01000014.1"/>
</dbReference>
<dbReference type="SUPFAM" id="SSF56935">
    <property type="entry name" value="Porins"/>
    <property type="match status" value="1"/>
</dbReference>
<comment type="caution">
    <text evidence="5">The sequence shown here is derived from an EMBL/GenBank/DDBJ whole genome shotgun (WGS) entry which is preliminary data.</text>
</comment>
<keyword evidence="4" id="KW-0732">Signal</keyword>
<dbReference type="Gene3D" id="2.40.170.20">
    <property type="entry name" value="TonB-dependent receptor, beta-barrel domain"/>
    <property type="match status" value="1"/>
</dbReference>
<dbReference type="AlphaFoldDB" id="A0A3L9M581"/>
<proteinExistence type="predicted"/>
<evidence type="ECO:0000256" key="1">
    <source>
        <dbReference type="ARBA" id="ARBA00004442"/>
    </source>
</evidence>
<evidence type="ECO:0000313" key="6">
    <source>
        <dbReference type="Proteomes" id="UP000275348"/>
    </source>
</evidence>
<sequence>MNKLLLSISLFAAVVGVAQAQTKISGIAKNSATNEEVYNLTVRLDGMSSDAVLTDRIGYFQFVDVPDGTYKLQVFGVGFDPYEKTISVAGQKEIELGEVLLTYNPNNIDVGLITLNDDELSSDESSTSSSAGLLQSSRDVFARVAAFELGSYWFKPRGYDNKYNDVHFNGIRMNKIDNGRATFNNWGGLNDVTRRPDELTYALEPSTYAFGDIGGVTNFDTRPSTMRKGVSLSYSATNRSYRNRVMATYNTGLMDNGWAIMFSGSRRWAEEGLVEGTFHDSWGYFLGVEKRINKNHTLNFTTFGAPNRRSTGSANTQEMVDMKGIYYNSFWGWQDGEKRNERVRETYEPVYQLSHHWNINEKSKLLTTVSYQTGREQGSRLDWYNAPNATPNYYRNLPSWYLYNNDQEGYERQRENWINGSASQLNWNSLYQANLNVNKHSVYYLTNDVNEDKTASFYTNFKTELTDKIDIVVAATYQNVKSELFREVEDLLGGNYVLNYDDFNKYYFDENNKDYVARVGDRHEYNYEINRNYADLYFQSKIKGSFLDLTVGMRTSYTDFYRDGKFLNGLYRENSFGKSKTYDFLNFGVKSNFLFKLDGRNFISLNGQYSTEAPTADEVFPNARLHDITVEEGIVNAKILATDLSYVYRGPRVKARATGFYTKIEDEIEKGFGYIDGGEGQYFVAEVMTGVDKQYLGGEVAIEAQITPTIKVTGAAALGQYTYTNNPNYYLFSDDFMVDGGEAFKNYGTAYLKDYKLQTGPQSGYSLGVEYRDPKFWWVGVSGNYLTNNYLDVAPYRRTTNFIANTQSTVTEESLREVLKQERVSDEFMLNLNVGKTFRFGQYYLGTSLTVNNLLDNKNYVTGGFEQLRLGNYDNAINQHQQTLFGPRMFYGAGRTFFFNVYLRF</sequence>
<dbReference type="SUPFAM" id="SSF49464">
    <property type="entry name" value="Carboxypeptidase regulatory domain-like"/>
    <property type="match status" value="1"/>
</dbReference>
<dbReference type="InterPro" id="IPR008969">
    <property type="entry name" value="CarboxyPept-like_regulatory"/>
</dbReference>
<comment type="subcellular location">
    <subcellularLocation>
        <location evidence="1">Cell outer membrane</location>
    </subcellularLocation>
</comment>
<keyword evidence="6" id="KW-1185">Reference proteome</keyword>
<dbReference type="GO" id="GO:0009279">
    <property type="term" value="C:cell outer membrane"/>
    <property type="evidence" value="ECO:0007669"/>
    <property type="project" value="UniProtKB-SubCell"/>
</dbReference>
<evidence type="ECO:0000256" key="2">
    <source>
        <dbReference type="ARBA" id="ARBA00023136"/>
    </source>
</evidence>
<evidence type="ECO:0000256" key="4">
    <source>
        <dbReference type="SAM" id="SignalP"/>
    </source>
</evidence>
<accession>A0A3L9M581</accession>
<evidence type="ECO:0000313" key="5">
    <source>
        <dbReference type="EMBL" id="RLZ08310.1"/>
    </source>
</evidence>
<feature type="chain" id="PRO_5018096340" evidence="4">
    <location>
        <begin position="21"/>
        <end position="905"/>
    </location>
</feature>
<protein>
    <submittedName>
        <fullName evidence="5">TonB-dependent receptor</fullName>
    </submittedName>
</protein>
<name>A0A3L9M581_9FLAO</name>
<feature type="signal peptide" evidence="4">
    <location>
        <begin position="1"/>
        <end position="20"/>
    </location>
</feature>
<gene>
    <name evidence="5" type="ORF">EAH69_10270</name>
</gene>
<evidence type="ECO:0000256" key="3">
    <source>
        <dbReference type="ARBA" id="ARBA00023237"/>
    </source>
</evidence>
<dbReference type="EMBL" id="RDOJ01000014">
    <property type="protein sequence ID" value="RLZ08310.1"/>
    <property type="molecule type" value="Genomic_DNA"/>
</dbReference>
<keyword evidence="3" id="KW-0998">Cell outer membrane</keyword>
<dbReference type="InterPro" id="IPR036942">
    <property type="entry name" value="Beta-barrel_TonB_sf"/>
</dbReference>